<keyword evidence="6 9" id="KW-1133">Transmembrane helix</keyword>
<proteinExistence type="inferred from homology"/>
<dbReference type="InterPro" id="IPR045325">
    <property type="entry name" value="TMEM70/TMEM186/TMEM223"/>
</dbReference>
<dbReference type="AlphaFoldDB" id="A0A1B0A4L2"/>
<comment type="similarity">
    <text evidence="2">Belongs to the TMEM186 family.</text>
</comment>
<dbReference type="STRING" id="7398.A0A1B0A4L2"/>
<evidence type="ECO:0000256" key="6">
    <source>
        <dbReference type="ARBA" id="ARBA00022989"/>
    </source>
</evidence>
<comment type="subcellular location">
    <subcellularLocation>
        <location evidence="1">Mitochondrion inner membrane</location>
        <topology evidence="1">Multi-pass membrane protein</topology>
    </subcellularLocation>
</comment>
<reference evidence="10" key="2">
    <citation type="submission" date="2020-05" db="UniProtKB">
        <authorList>
            <consortium name="EnsemblMetazoa"/>
        </authorList>
    </citation>
    <scope>IDENTIFICATION</scope>
    <source>
        <strain evidence="10">IAEA</strain>
    </source>
</reference>
<evidence type="ECO:0000256" key="8">
    <source>
        <dbReference type="ARBA" id="ARBA00023136"/>
    </source>
</evidence>
<evidence type="ECO:0000313" key="10">
    <source>
        <dbReference type="EnsemblMetazoa" id="GPAI034325-PA"/>
    </source>
</evidence>
<evidence type="ECO:0000256" key="9">
    <source>
        <dbReference type="SAM" id="Phobius"/>
    </source>
</evidence>
<dbReference type="VEuPathDB" id="VectorBase:GPAI034325"/>
<evidence type="ECO:0000256" key="5">
    <source>
        <dbReference type="ARBA" id="ARBA00022792"/>
    </source>
</evidence>
<evidence type="ECO:0000256" key="7">
    <source>
        <dbReference type="ARBA" id="ARBA00023128"/>
    </source>
</evidence>
<keyword evidence="7" id="KW-0496">Mitochondrion</keyword>
<dbReference type="Pfam" id="PF06979">
    <property type="entry name" value="TMEM70"/>
    <property type="match status" value="1"/>
</dbReference>
<accession>A0A1B0A4L2</accession>
<dbReference type="PANTHER" id="PTHR13603:SF1">
    <property type="entry name" value="TRANSMEMBRANE PROTEIN 186"/>
    <property type="match status" value="1"/>
</dbReference>
<keyword evidence="11" id="KW-1185">Reference proteome</keyword>
<evidence type="ECO:0000256" key="1">
    <source>
        <dbReference type="ARBA" id="ARBA00004448"/>
    </source>
</evidence>
<dbReference type="GO" id="GO:0005743">
    <property type="term" value="C:mitochondrial inner membrane"/>
    <property type="evidence" value="ECO:0007669"/>
    <property type="project" value="UniProtKB-SubCell"/>
</dbReference>
<keyword evidence="5" id="KW-0999">Mitochondrion inner membrane</keyword>
<reference evidence="11" key="1">
    <citation type="submission" date="2014-03" db="EMBL/GenBank/DDBJ databases">
        <authorList>
            <person name="Aksoy S."/>
            <person name="Warren W."/>
            <person name="Wilson R.K."/>
        </authorList>
    </citation>
    <scope>NUCLEOTIDE SEQUENCE [LARGE SCALE GENOMIC DNA]</scope>
    <source>
        <strain evidence="11">IAEA</strain>
    </source>
</reference>
<feature type="transmembrane region" description="Helical" evidence="9">
    <location>
        <begin position="72"/>
        <end position="91"/>
    </location>
</feature>
<evidence type="ECO:0000256" key="2">
    <source>
        <dbReference type="ARBA" id="ARBA00007020"/>
    </source>
</evidence>
<name>A0A1B0A4L2_GLOPL</name>
<dbReference type="EnsemblMetazoa" id="GPAI034325-RA">
    <property type="protein sequence ID" value="GPAI034325-PA"/>
    <property type="gene ID" value="GPAI034325"/>
</dbReference>
<evidence type="ECO:0000256" key="4">
    <source>
        <dbReference type="ARBA" id="ARBA00022692"/>
    </source>
</evidence>
<evidence type="ECO:0000313" key="11">
    <source>
        <dbReference type="Proteomes" id="UP000092445"/>
    </source>
</evidence>
<organism evidence="10 11">
    <name type="scientific">Glossina pallidipes</name>
    <name type="common">Tsetse fly</name>
    <dbReference type="NCBI Taxonomy" id="7398"/>
    <lineage>
        <taxon>Eukaryota</taxon>
        <taxon>Metazoa</taxon>
        <taxon>Ecdysozoa</taxon>
        <taxon>Arthropoda</taxon>
        <taxon>Hexapoda</taxon>
        <taxon>Insecta</taxon>
        <taxon>Pterygota</taxon>
        <taxon>Neoptera</taxon>
        <taxon>Endopterygota</taxon>
        <taxon>Diptera</taxon>
        <taxon>Brachycera</taxon>
        <taxon>Muscomorpha</taxon>
        <taxon>Hippoboscoidea</taxon>
        <taxon>Glossinidae</taxon>
        <taxon>Glossina</taxon>
    </lineage>
</organism>
<dbReference type="InterPro" id="IPR026571">
    <property type="entry name" value="Tmem186"/>
</dbReference>
<keyword evidence="8 9" id="KW-0472">Membrane</keyword>
<feature type="transmembrane region" description="Helical" evidence="9">
    <location>
        <begin position="97"/>
        <end position="115"/>
    </location>
</feature>
<keyword evidence="4 9" id="KW-0812">Transmembrane</keyword>
<protein>
    <recommendedName>
        <fullName evidence="3">Transmembrane protein 186</fullName>
    </recommendedName>
</protein>
<evidence type="ECO:0000256" key="3">
    <source>
        <dbReference type="ARBA" id="ARBA00014604"/>
    </source>
</evidence>
<dbReference type="PANTHER" id="PTHR13603">
    <property type="entry name" value="TRANSMEMBRANE PROTEIN 186"/>
    <property type="match status" value="1"/>
</dbReference>
<sequence length="192" mass="21908">MFSLLCKRCFRNCSANKVIIGAKFGNIPQGNFHFSTKLDNKPVPVEENRWETIYHLPLIRLASAYNRVKKPYGLFTAIAIPAAYGMLVAIVGVTSCLTLALSSLVFKNLVGFIYINESNDKMKIAFINYWGEREDRIINMNDLIPSWEQKKPNKLVFYQLILLHSDPKVKYKLLHRHGAIENPQAFAALFGE</sequence>
<dbReference type="Proteomes" id="UP000092445">
    <property type="component" value="Unassembled WGS sequence"/>
</dbReference>